<comment type="caution">
    <text evidence="2">The sequence shown here is derived from an EMBL/GenBank/DDBJ whole genome shotgun (WGS) entry which is preliminary data.</text>
</comment>
<gene>
    <name evidence="2" type="ORF">NDU88_002439</name>
</gene>
<name>A0AAV7P6Y4_PLEWA</name>
<feature type="region of interest" description="Disordered" evidence="1">
    <location>
        <begin position="1"/>
        <end position="32"/>
    </location>
</feature>
<accession>A0AAV7P6Y4</accession>
<keyword evidence="3" id="KW-1185">Reference proteome</keyword>
<evidence type="ECO:0000313" key="2">
    <source>
        <dbReference type="EMBL" id="KAJ1123975.1"/>
    </source>
</evidence>
<evidence type="ECO:0000313" key="3">
    <source>
        <dbReference type="Proteomes" id="UP001066276"/>
    </source>
</evidence>
<dbReference type="EMBL" id="JANPWB010000011">
    <property type="protein sequence ID" value="KAJ1123975.1"/>
    <property type="molecule type" value="Genomic_DNA"/>
</dbReference>
<organism evidence="2 3">
    <name type="scientific">Pleurodeles waltl</name>
    <name type="common">Iberian ribbed newt</name>
    <dbReference type="NCBI Taxonomy" id="8319"/>
    <lineage>
        <taxon>Eukaryota</taxon>
        <taxon>Metazoa</taxon>
        <taxon>Chordata</taxon>
        <taxon>Craniata</taxon>
        <taxon>Vertebrata</taxon>
        <taxon>Euteleostomi</taxon>
        <taxon>Amphibia</taxon>
        <taxon>Batrachia</taxon>
        <taxon>Caudata</taxon>
        <taxon>Salamandroidea</taxon>
        <taxon>Salamandridae</taxon>
        <taxon>Pleurodelinae</taxon>
        <taxon>Pleurodeles</taxon>
    </lineage>
</organism>
<reference evidence="2" key="1">
    <citation type="journal article" date="2022" name="bioRxiv">
        <title>Sequencing and chromosome-scale assembly of the giantPleurodeles waltlgenome.</title>
        <authorList>
            <person name="Brown T."/>
            <person name="Elewa A."/>
            <person name="Iarovenko S."/>
            <person name="Subramanian E."/>
            <person name="Araus A.J."/>
            <person name="Petzold A."/>
            <person name="Susuki M."/>
            <person name="Suzuki K.-i.T."/>
            <person name="Hayashi T."/>
            <person name="Toyoda A."/>
            <person name="Oliveira C."/>
            <person name="Osipova E."/>
            <person name="Leigh N.D."/>
            <person name="Simon A."/>
            <person name="Yun M.H."/>
        </authorList>
    </citation>
    <scope>NUCLEOTIDE SEQUENCE</scope>
    <source>
        <strain evidence="2">20211129_DDA</strain>
        <tissue evidence="2">Liver</tissue>
    </source>
</reference>
<sequence>MSTGGASMQELDKSDKLESAASSEGINPDLRVDGRGVSQYSFSVRSVERQEEWTKDALVIPLKEAGFVQWRHPSYNGELREFDNLNMEVGGRLSKFKYLQMKTWVGNVTEEVGSTNRLVDQMQADTPMKKEVARWYWLMMDIEDGEFNLPEEICMECLPEPQLKDLWQVSTTLLYNSVKPAAAVRSVVLHQLTIYMFIDCPLLCKFWQEVGDLIKEILPTSPKVRSLIVMFGCSYEVQKMGRDGAKLLFYMMLVARREIRRKWISPIPPTFVEWKNALIYHLELDCRKVC</sequence>
<protein>
    <submittedName>
        <fullName evidence="2">Uncharacterized protein</fullName>
    </submittedName>
</protein>
<proteinExistence type="predicted"/>
<evidence type="ECO:0000256" key="1">
    <source>
        <dbReference type="SAM" id="MobiDB-lite"/>
    </source>
</evidence>
<dbReference type="Proteomes" id="UP001066276">
    <property type="component" value="Chromosome 7"/>
</dbReference>
<dbReference type="AlphaFoldDB" id="A0AAV7P6Y4"/>